<dbReference type="InterPro" id="IPR001247">
    <property type="entry name" value="ExoRNase_PH_dom1"/>
</dbReference>
<dbReference type="InterPro" id="IPR036345">
    <property type="entry name" value="ExoRNase_PH_dom2_sf"/>
</dbReference>
<evidence type="ECO:0000313" key="7">
    <source>
        <dbReference type="EMBL" id="KAF8468566.1"/>
    </source>
</evidence>
<dbReference type="Proteomes" id="UP000759537">
    <property type="component" value="Unassembled WGS sequence"/>
</dbReference>
<evidence type="ECO:0000256" key="4">
    <source>
        <dbReference type="ARBA" id="ARBA00022490"/>
    </source>
</evidence>
<dbReference type="GO" id="GO:0000177">
    <property type="term" value="C:cytoplasmic exosome (RNase complex)"/>
    <property type="evidence" value="ECO:0007669"/>
    <property type="project" value="TreeGrafter"/>
</dbReference>
<evidence type="ECO:0000259" key="6">
    <source>
        <dbReference type="Pfam" id="PF01138"/>
    </source>
</evidence>
<dbReference type="GO" id="GO:0034473">
    <property type="term" value="P:U1 snRNA 3'-end processing"/>
    <property type="evidence" value="ECO:0007669"/>
    <property type="project" value="TreeGrafter"/>
</dbReference>
<dbReference type="InterPro" id="IPR033100">
    <property type="entry name" value="Rrp45"/>
</dbReference>
<dbReference type="CDD" id="cd11368">
    <property type="entry name" value="RNase_PH_RRP45"/>
    <property type="match status" value="1"/>
</dbReference>
<dbReference type="InterPro" id="IPR020568">
    <property type="entry name" value="Ribosomal_Su5_D2-typ_SF"/>
</dbReference>
<evidence type="ECO:0000256" key="1">
    <source>
        <dbReference type="ARBA" id="ARBA00004123"/>
    </source>
</evidence>
<name>A0A9P5MQT4_9AGAM</name>
<dbReference type="GO" id="GO:0016075">
    <property type="term" value="P:rRNA catabolic process"/>
    <property type="evidence" value="ECO:0007669"/>
    <property type="project" value="TreeGrafter"/>
</dbReference>
<dbReference type="GO" id="GO:0071028">
    <property type="term" value="P:nuclear mRNA surveillance"/>
    <property type="evidence" value="ECO:0007669"/>
    <property type="project" value="TreeGrafter"/>
</dbReference>
<accession>A0A9P5MQT4</accession>
<gene>
    <name evidence="7" type="ORF">DFH94DRAFT_280180</name>
</gene>
<dbReference type="OrthoDB" id="10264038at2759"/>
<dbReference type="GO" id="GO:0005840">
    <property type="term" value="C:ribosome"/>
    <property type="evidence" value="ECO:0007669"/>
    <property type="project" value="UniProtKB-KW"/>
</dbReference>
<evidence type="ECO:0000256" key="5">
    <source>
        <dbReference type="ARBA" id="ARBA00022884"/>
    </source>
</evidence>
<dbReference type="Pfam" id="PF01138">
    <property type="entry name" value="RNase_PH"/>
    <property type="match status" value="1"/>
</dbReference>
<evidence type="ECO:0000256" key="3">
    <source>
        <dbReference type="ARBA" id="ARBA00006678"/>
    </source>
</evidence>
<dbReference type="GO" id="GO:0000467">
    <property type="term" value="P:exonucleolytic trimming to generate mature 3'-end of 5.8S rRNA from tricistronic rRNA transcript (SSU-rRNA, 5.8S rRNA, LSU-rRNA)"/>
    <property type="evidence" value="ECO:0007669"/>
    <property type="project" value="TreeGrafter"/>
</dbReference>
<dbReference type="GO" id="GO:0071035">
    <property type="term" value="P:nuclear polyadenylation-dependent rRNA catabolic process"/>
    <property type="evidence" value="ECO:0007669"/>
    <property type="project" value="TreeGrafter"/>
</dbReference>
<dbReference type="GO" id="GO:0034476">
    <property type="term" value="P:U5 snRNA 3'-end processing"/>
    <property type="evidence" value="ECO:0007669"/>
    <property type="project" value="TreeGrafter"/>
</dbReference>
<keyword evidence="5" id="KW-0694">RNA-binding</keyword>
<keyword evidence="7" id="KW-0689">Ribosomal protein</keyword>
<dbReference type="SUPFAM" id="SSF55666">
    <property type="entry name" value="Ribonuclease PH domain 2-like"/>
    <property type="match status" value="1"/>
</dbReference>
<proteinExistence type="inferred from homology"/>
<dbReference type="GO" id="GO:0034475">
    <property type="term" value="P:U4 snRNA 3'-end processing"/>
    <property type="evidence" value="ECO:0007669"/>
    <property type="project" value="TreeGrafter"/>
</dbReference>
<dbReference type="AlphaFoldDB" id="A0A9P5MQT4"/>
<comment type="caution">
    <text evidence="7">The sequence shown here is derived from an EMBL/GenBank/DDBJ whole genome shotgun (WGS) entry which is preliminary data.</text>
</comment>
<comment type="subcellular location">
    <subcellularLocation>
        <location evidence="2">Cytoplasm</location>
    </subcellularLocation>
    <subcellularLocation>
        <location evidence="1">Nucleus</location>
    </subcellularLocation>
</comment>
<dbReference type="GO" id="GO:0071038">
    <property type="term" value="P:TRAMP-dependent tRNA surveillance pathway"/>
    <property type="evidence" value="ECO:0007669"/>
    <property type="project" value="TreeGrafter"/>
</dbReference>
<sequence length="305" mass="33220">MRPPSPSIPEKDFFFSALDQALRLDGRDFLEARPHSLSFGAELGHVECSLGKTRVLAQVDAKMVRPEPQRPFEGLISIHCELSPMASTEYEPGRQSDEEIALARMLDKIFRRSDTIDREALCILAGERVWHLRIAIHALADAGGLLDCASLACAAALRHFRRPDVEVVGANEVIVHPPALRAPVPLALHHTPYCITFACYRAAPEPSAAAAKGAGAGTVAGQTETAPRVLLDPAGLEHRLAQGMLHLALTPQRELAVVHKAGGLPLAPGVLMGAVQVAARRARELEAWLDVRVREDWVRKKVEVR</sequence>
<dbReference type="Gene3D" id="3.30.230.70">
    <property type="entry name" value="GHMP Kinase, N-terminal domain"/>
    <property type="match status" value="1"/>
</dbReference>
<dbReference type="PANTHER" id="PTHR11097">
    <property type="entry name" value="EXOSOME COMPLEX EXONUCLEASE RIBOSOMAL RNA PROCESSING PROTEIN"/>
    <property type="match status" value="1"/>
</dbReference>
<dbReference type="PANTHER" id="PTHR11097:SF14">
    <property type="entry name" value="EXOSOME COMPLEX COMPONENT RRP45"/>
    <property type="match status" value="1"/>
</dbReference>
<organism evidence="7 8">
    <name type="scientific">Russula ochroleuca</name>
    <dbReference type="NCBI Taxonomy" id="152965"/>
    <lineage>
        <taxon>Eukaryota</taxon>
        <taxon>Fungi</taxon>
        <taxon>Dikarya</taxon>
        <taxon>Basidiomycota</taxon>
        <taxon>Agaricomycotina</taxon>
        <taxon>Agaricomycetes</taxon>
        <taxon>Russulales</taxon>
        <taxon>Russulaceae</taxon>
        <taxon>Russula</taxon>
    </lineage>
</organism>
<keyword evidence="7" id="KW-0687">Ribonucleoprotein</keyword>
<evidence type="ECO:0000313" key="8">
    <source>
        <dbReference type="Proteomes" id="UP000759537"/>
    </source>
</evidence>
<dbReference type="GO" id="GO:0035925">
    <property type="term" value="F:mRNA 3'-UTR AU-rich region binding"/>
    <property type="evidence" value="ECO:0007669"/>
    <property type="project" value="TreeGrafter"/>
</dbReference>
<evidence type="ECO:0000256" key="2">
    <source>
        <dbReference type="ARBA" id="ARBA00004496"/>
    </source>
</evidence>
<comment type="similarity">
    <text evidence="3">Belongs to the RNase PH family.</text>
</comment>
<dbReference type="EMBL" id="WHVB01000031">
    <property type="protein sequence ID" value="KAF8468566.1"/>
    <property type="molecule type" value="Genomic_DNA"/>
</dbReference>
<protein>
    <submittedName>
        <fullName evidence="7">Ribosomal protein S5 domain 2-like protein</fullName>
    </submittedName>
</protein>
<reference evidence="7" key="1">
    <citation type="submission" date="2019-10" db="EMBL/GenBank/DDBJ databases">
        <authorList>
            <consortium name="DOE Joint Genome Institute"/>
            <person name="Kuo A."/>
            <person name="Miyauchi S."/>
            <person name="Kiss E."/>
            <person name="Drula E."/>
            <person name="Kohler A."/>
            <person name="Sanchez-Garcia M."/>
            <person name="Andreopoulos B."/>
            <person name="Barry K.W."/>
            <person name="Bonito G."/>
            <person name="Buee M."/>
            <person name="Carver A."/>
            <person name="Chen C."/>
            <person name="Cichocki N."/>
            <person name="Clum A."/>
            <person name="Culley D."/>
            <person name="Crous P.W."/>
            <person name="Fauchery L."/>
            <person name="Girlanda M."/>
            <person name="Hayes R."/>
            <person name="Keri Z."/>
            <person name="LaButti K."/>
            <person name="Lipzen A."/>
            <person name="Lombard V."/>
            <person name="Magnuson J."/>
            <person name="Maillard F."/>
            <person name="Morin E."/>
            <person name="Murat C."/>
            <person name="Nolan M."/>
            <person name="Ohm R."/>
            <person name="Pangilinan J."/>
            <person name="Pereira M."/>
            <person name="Perotto S."/>
            <person name="Peter M."/>
            <person name="Riley R."/>
            <person name="Sitrit Y."/>
            <person name="Stielow B."/>
            <person name="Szollosi G."/>
            <person name="Zifcakova L."/>
            <person name="Stursova M."/>
            <person name="Spatafora J.W."/>
            <person name="Tedersoo L."/>
            <person name="Vaario L.-M."/>
            <person name="Yamada A."/>
            <person name="Yan M."/>
            <person name="Wang P."/>
            <person name="Xu J."/>
            <person name="Bruns T."/>
            <person name="Baldrian P."/>
            <person name="Vilgalys R."/>
            <person name="Henrissat B."/>
            <person name="Grigoriev I.V."/>
            <person name="Hibbett D."/>
            <person name="Nagy L.G."/>
            <person name="Martin F.M."/>
        </authorList>
    </citation>
    <scope>NUCLEOTIDE SEQUENCE</scope>
    <source>
        <strain evidence="7">Prilba</strain>
    </source>
</reference>
<reference evidence="7" key="2">
    <citation type="journal article" date="2020" name="Nat. Commun.">
        <title>Large-scale genome sequencing of mycorrhizal fungi provides insights into the early evolution of symbiotic traits.</title>
        <authorList>
            <person name="Miyauchi S."/>
            <person name="Kiss E."/>
            <person name="Kuo A."/>
            <person name="Drula E."/>
            <person name="Kohler A."/>
            <person name="Sanchez-Garcia M."/>
            <person name="Morin E."/>
            <person name="Andreopoulos B."/>
            <person name="Barry K.W."/>
            <person name="Bonito G."/>
            <person name="Buee M."/>
            <person name="Carver A."/>
            <person name="Chen C."/>
            <person name="Cichocki N."/>
            <person name="Clum A."/>
            <person name="Culley D."/>
            <person name="Crous P.W."/>
            <person name="Fauchery L."/>
            <person name="Girlanda M."/>
            <person name="Hayes R.D."/>
            <person name="Keri Z."/>
            <person name="LaButti K."/>
            <person name="Lipzen A."/>
            <person name="Lombard V."/>
            <person name="Magnuson J."/>
            <person name="Maillard F."/>
            <person name="Murat C."/>
            <person name="Nolan M."/>
            <person name="Ohm R.A."/>
            <person name="Pangilinan J."/>
            <person name="Pereira M.F."/>
            <person name="Perotto S."/>
            <person name="Peter M."/>
            <person name="Pfister S."/>
            <person name="Riley R."/>
            <person name="Sitrit Y."/>
            <person name="Stielow J.B."/>
            <person name="Szollosi G."/>
            <person name="Zifcakova L."/>
            <person name="Stursova M."/>
            <person name="Spatafora J.W."/>
            <person name="Tedersoo L."/>
            <person name="Vaario L.M."/>
            <person name="Yamada A."/>
            <person name="Yan M."/>
            <person name="Wang P."/>
            <person name="Xu J."/>
            <person name="Bruns T."/>
            <person name="Baldrian P."/>
            <person name="Vilgalys R."/>
            <person name="Dunand C."/>
            <person name="Henrissat B."/>
            <person name="Grigoriev I.V."/>
            <person name="Hibbett D."/>
            <person name="Nagy L.G."/>
            <person name="Martin F.M."/>
        </authorList>
    </citation>
    <scope>NUCLEOTIDE SEQUENCE</scope>
    <source>
        <strain evidence="7">Prilba</strain>
    </source>
</reference>
<dbReference type="GO" id="GO:0000176">
    <property type="term" value="C:nuclear exosome (RNase complex)"/>
    <property type="evidence" value="ECO:0007669"/>
    <property type="project" value="TreeGrafter"/>
</dbReference>
<dbReference type="SUPFAM" id="SSF54211">
    <property type="entry name" value="Ribosomal protein S5 domain 2-like"/>
    <property type="match status" value="1"/>
</dbReference>
<dbReference type="InterPro" id="IPR050590">
    <property type="entry name" value="Exosome_comp_Rrp42_subfam"/>
</dbReference>
<feature type="domain" description="Exoribonuclease phosphorolytic" evidence="6">
    <location>
        <begin position="31"/>
        <end position="163"/>
    </location>
</feature>
<dbReference type="InterPro" id="IPR027408">
    <property type="entry name" value="PNPase/RNase_PH_dom_sf"/>
</dbReference>
<keyword evidence="4" id="KW-0963">Cytoplasm</keyword>
<keyword evidence="8" id="KW-1185">Reference proteome</keyword>